<sequence>MHEHIDQKECEHILKYCKKCDVVYCEKCKSEWKKTGTTFSTWPYDGTIGTYVFP</sequence>
<dbReference type="AlphaFoldDB" id="X0XBB4"/>
<gene>
    <name evidence="1" type="ORF">S01H1_65892</name>
</gene>
<organism evidence="1">
    <name type="scientific">marine sediment metagenome</name>
    <dbReference type="NCBI Taxonomy" id="412755"/>
    <lineage>
        <taxon>unclassified sequences</taxon>
        <taxon>metagenomes</taxon>
        <taxon>ecological metagenomes</taxon>
    </lineage>
</organism>
<evidence type="ECO:0000313" key="1">
    <source>
        <dbReference type="EMBL" id="GAG40375.1"/>
    </source>
</evidence>
<dbReference type="EMBL" id="BARS01043528">
    <property type="protein sequence ID" value="GAG40375.1"/>
    <property type="molecule type" value="Genomic_DNA"/>
</dbReference>
<proteinExistence type="predicted"/>
<reference evidence="1" key="1">
    <citation type="journal article" date="2014" name="Front. Microbiol.">
        <title>High frequency of phylogenetically diverse reductive dehalogenase-homologous genes in deep subseafloor sedimentary metagenomes.</title>
        <authorList>
            <person name="Kawai M."/>
            <person name="Futagami T."/>
            <person name="Toyoda A."/>
            <person name="Takaki Y."/>
            <person name="Nishi S."/>
            <person name="Hori S."/>
            <person name="Arai W."/>
            <person name="Tsubouchi T."/>
            <person name="Morono Y."/>
            <person name="Uchiyama I."/>
            <person name="Ito T."/>
            <person name="Fujiyama A."/>
            <person name="Inagaki F."/>
            <person name="Takami H."/>
        </authorList>
    </citation>
    <scope>NUCLEOTIDE SEQUENCE</scope>
    <source>
        <strain evidence="1">Expedition CK06-06</strain>
    </source>
</reference>
<feature type="non-terminal residue" evidence="1">
    <location>
        <position position="54"/>
    </location>
</feature>
<accession>X0XBB4</accession>
<protein>
    <submittedName>
        <fullName evidence="1">Uncharacterized protein</fullName>
    </submittedName>
</protein>
<comment type="caution">
    <text evidence="1">The sequence shown here is derived from an EMBL/GenBank/DDBJ whole genome shotgun (WGS) entry which is preliminary data.</text>
</comment>
<name>X0XBB4_9ZZZZ</name>